<evidence type="ECO:0000313" key="2">
    <source>
        <dbReference type="Proteomes" id="UP000198649"/>
    </source>
</evidence>
<dbReference type="STRING" id="1005945.SAMN05216561_11466"/>
<reference evidence="1 2" key="1">
    <citation type="submission" date="2016-10" db="EMBL/GenBank/DDBJ databases">
        <authorList>
            <person name="de Groot N.N."/>
        </authorList>
    </citation>
    <scope>NUCLEOTIDE SEQUENCE [LARGE SCALE GENOMIC DNA]</scope>
    <source>
        <strain evidence="1 2">CGMCC 1.11156</strain>
    </source>
</reference>
<sequence length="594" mass="63535">MGAWQQIAPLPVAVATGAGLFHDGKVYVFGGANNSGLTSSTFIYTPETNTWASGAPVPAALFGYAFSVGTKIHFLGFSTTSGAVKHHYRYDPATNTWENRATPPTFRGQPLGFQDAAGRIYLAMGREGLGGSSGYSPSYIVERYTPGSNTWETLTPAPYSDEQYSITGVMGDDGKLYCGHQTFASRLYVYDPATGVWSLTPETASLPDWGSGAYNQPVSRLASGTILALPGNHGGERRKRVDGYTPGASAWALGVIPDYPGAVLDYPAVATDPSGFVYLIGGEDNYGGGSSSAQAYVYLENRTPNAPVLTTMVGGALISTASPNRAAHTFNDPDTGDSQSKFELRHRIVGTVTWTTVVVNSPNPFYDFPPGTFTPGNYERQVRTWDAGGLVGPWCASGFFTAANPPAGPSITYPINGQSVEQTETLVWSTAEQDAYQVRRVGNTAGAPNTAVIYYDTGEVVAPLPRSIPLTFETNNRPEHLQVRVKFAGLWSVWISVMVNVDYTEPMVPSFVIYPDPDTASLQIMLTNPAPTGGAPVTVYNDVYVTEGGVEERKATELPTNEGWRYWTPVSGRDYSTAIRVVAVAANGTTASTP</sequence>
<dbReference type="SMART" id="SM00612">
    <property type="entry name" value="Kelch"/>
    <property type="match status" value="1"/>
</dbReference>
<name>A0A1I3LRD2_9ACTN</name>
<dbReference type="Proteomes" id="UP000198649">
    <property type="component" value="Unassembled WGS sequence"/>
</dbReference>
<dbReference type="EMBL" id="FOQG01000014">
    <property type="protein sequence ID" value="SFI87329.1"/>
    <property type="molecule type" value="Genomic_DNA"/>
</dbReference>
<evidence type="ECO:0000313" key="1">
    <source>
        <dbReference type="EMBL" id="SFI87329.1"/>
    </source>
</evidence>
<keyword evidence="2" id="KW-1185">Reference proteome</keyword>
<dbReference type="AlphaFoldDB" id="A0A1I3LRD2"/>
<dbReference type="InterPro" id="IPR006652">
    <property type="entry name" value="Kelch_1"/>
</dbReference>
<organism evidence="1 2">
    <name type="scientific">Nocardioides psychrotolerans</name>
    <dbReference type="NCBI Taxonomy" id="1005945"/>
    <lineage>
        <taxon>Bacteria</taxon>
        <taxon>Bacillati</taxon>
        <taxon>Actinomycetota</taxon>
        <taxon>Actinomycetes</taxon>
        <taxon>Propionibacteriales</taxon>
        <taxon>Nocardioidaceae</taxon>
        <taxon>Nocardioides</taxon>
    </lineage>
</organism>
<dbReference type="Pfam" id="PF01344">
    <property type="entry name" value="Kelch_1"/>
    <property type="match status" value="1"/>
</dbReference>
<dbReference type="PANTHER" id="PTHR45632">
    <property type="entry name" value="LD33804P"/>
    <property type="match status" value="1"/>
</dbReference>
<dbReference type="SUPFAM" id="SSF117281">
    <property type="entry name" value="Kelch motif"/>
    <property type="match status" value="1"/>
</dbReference>
<dbReference type="Gene3D" id="2.120.10.80">
    <property type="entry name" value="Kelch-type beta propeller"/>
    <property type="match status" value="2"/>
</dbReference>
<dbReference type="InterPro" id="IPR015915">
    <property type="entry name" value="Kelch-typ_b-propeller"/>
</dbReference>
<proteinExistence type="predicted"/>
<gene>
    <name evidence="1" type="ORF">SAMN05216561_11466</name>
</gene>
<dbReference type="OrthoDB" id="9813435at2"/>
<protein>
    <submittedName>
        <fullName evidence="1">Kelch motif-containing protein</fullName>
    </submittedName>
</protein>
<accession>A0A1I3LRD2</accession>
<dbReference type="RefSeq" id="WP_091115425.1">
    <property type="nucleotide sequence ID" value="NZ_BKAF01000017.1"/>
</dbReference>